<dbReference type="PANTHER" id="PTHR13696:SF96">
    <property type="entry name" value="COBQ_COBB_MIND_PARA NUCLEOTIDE BINDING DOMAIN-CONTAINING PROTEIN"/>
    <property type="match status" value="1"/>
</dbReference>
<dbReference type="InterPro" id="IPR050678">
    <property type="entry name" value="DNA_Partitioning_ATPase"/>
</dbReference>
<feature type="domain" description="CobQ/CobB/MinD/ParA nucleotide binding" evidence="1">
    <location>
        <begin position="15"/>
        <end position="189"/>
    </location>
</feature>
<dbReference type="Pfam" id="PF01656">
    <property type="entry name" value="CbiA"/>
    <property type="match status" value="1"/>
</dbReference>
<evidence type="ECO:0000313" key="2">
    <source>
        <dbReference type="EMBL" id="SDO45814.1"/>
    </source>
</evidence>
<dbReference type="CDD" id="cd02042">
    <property type="entry name" value="ParAB_family"/>
    <property type="match status" value="1"/>
</dbReference>
<proteinExistence type="predicted"/>
<dbReference type="Gene3D" id="3.40.50.300">
    <property type="entry name" value="P-loop containing nucleotide triphosphate hydrolases"/>
    <property type="match status" value="1"/>
</dbReference>
<dbReference type="Proteomes" id="UP000198704">
    <property type="component" value="Unassembled WGS sequence"/>
</dbReference>
<dbReference type="PANTHER" id="PTHR13696">
    <property type="entry name" value="P-LOOP CONTAINING NUCLEOSIDE TRIPHOSPHATE HYDROLASE"/>
    <property type="match status" value="1"/>
</dbReference>
<keyword evidence="3" id="KW-1185">Reference proteome</keyword>
<dbReference type="SUPFAM" id="SSF52540">
    <property type="entry name" value="P-loop containing nucleoside triphosphate hydrolases"/>
    <property type="match status" value="1"/>
</dbReference>
<protein>
    <submittedName>
        <fullName evidence="2">Plasmid segregation oscillating ATPase ParF</fullName>
    </submittedName>
</protein>
<name>A0A1H0JQG3_9HYPH</name>
<dbReference type="STRING" id="582672.SAMN05216360_12349"/>
<dbReference type="EMBL" id="FNHS01000023">
    <property type="protein sequence ID" value="SDO45814.1"/>
    <property type="molecule type" value="Genomic_DNA"/>
</dbReference>
<evidence type="ECO:0000313" key="3">
    <source>
        <dbReference type="Proteomes" id="UP000198704"/>
    </source>
</evidence>
<evidence type="ECO:0000259" key="1">
    <source>
        <dbReference type="Pfam" id="PF01656"/>
    </source>
</evidence>
<dbReference type="InterPro" id="IPR027417">
    <property type="entry name" value="P-loop_NTPase"/>
</dbReference>
<dbReference type="PIRSF" id="PIRSF009320">
    <property type="entry name" value="Nuc_binding_HP_1000"/>
    <property type="match status" value="1"/>
</dbReference>
<sequence length="231" mass="24746">MPDNLCGVTLMKVVALLAWKGGVGKSTLTINLAAAAIEDGHKVGIIDLDPQSSLSEWSDRREAEQPFVSDAKPRAVAQIVEAGRGLGLDLMLIDTPPNATDEVEAALAVADAVVIPTGVALFDLKAVTRTVRAATQANKPTCVVLNRVGNRSDREAARIRRELNHIGMPILRSVIHDLKVFPRSADAGQTAIEVEPEGKGALDVRAVWKHVSKQASLRAKTRTRKNASEIV</sequence>
<dbReference type="AlphaFoldDB" id="A0A1H0JQG3"/>
<reference evidence="3" key="1">
    <citation type="submission" date="2016-10" db="EMBL/GenBank/DDBJ databases">
        <authorList>
            <person name="Varghese N."/>
            <person name="Submissions S."/>
        </authorList>
    </citation>
    <scope>NUCLEOTIDE SEQUENCE [LARGE SCALE GENOMIC DNA]</scope>
    <source>
        <strain evidence="3">BL47</strain>
    </source>
</reference>
<organism evidence="2 3">
    <name type="scientific">Methylobacterium phyllostachyos</name>
    <dbReference type="NCBI Taxonomy" id="582672"/>
    <lineage>
        <taxon>Bacteria</taxon>
        <taxon>Pseudomonadati</taxon>
        <taxon>Pseudomonadota</taxon>
        <taxon>Alphaproteobacteria</taxon>
        <taxon>Hyphomicrobiales</taxon>
        <taxon>Methylobacteriaceae</taxon>
        <taxon>Methylobacterium</taxon>
    </lineage>
</organism>
<accession>A0A1H0JQG3</accession>
<gene>
    <name evidence="2" type="ORF">SAMN05216360_12349</name>
</gene>
<dbReference type="RefSeq" id="WP_007568936.1">
    <property type="nucleotide sequence ID" value="NZ_FNHS01000023.1"/>
</dbReference>
<dbReference type="InterPro" id="IPR002586">
    <property type="entry name" value="CobQ/CobB/MinD/ParA_Nub-bd_dom"/>
</dbReference>